<evidence type="ECO:0000313" key="2">
    <source>
        <dbReference type="EMBL" id="SEC06448.1"/>
    </source>
</evidence>
<dbReference type="AlphaFoldDB" id="A0A1H4PGR9"/>
<dbReference type="GO" id="GO:0009231">
    <property type="term" value="P:riboflavin biosynthetic process"/>
    <property type="evidence" value="ECO:0007669"/>
    <property type="project" value="InterPro"/>
</dbReference>
<name>A0A1H4PGR9_9MICC</name>
<protein>
    <submittedName>
        <fullName evidence="2">Dihydrofolate reductase</fullName>
    </submittedName>
</protein>
<dbReference type="PANTHER" id="PTHR38011:SF11">
    <property type="entry name" value="2,5-DIAMINO-6-RIBOSYLAMINO-4(3H)-PYRIMIDINONE 5'-PHOSPHATE REDUCTASE"/>
    <property type="match status" value="1"/>
</dbReference>
<keyword evidence="3" id="KW-1185">Reference proteome</keyword>
<dbReference type="Pfam" id="PF01872">
    <property type="entry name" value="RibD_C"/>
    <property type="match status" value="1"/>
</dbReference>
<dbReference type="RefSeq" id="WP_066212174.1">
    <property type="nucleotide sequence ID" value="NZ_FNSN01000003.1"/>
</dbReference>
<reference evidence="2 3" key="1">
    <citation type="submission" date="2016-10" db="EMBL/GenBank/DDBJ databases">
        <authorList>
            <person name="de Groot N.N."/>
        </authorList>
    </citation>
    <scope>NUCLEOTIDE SEQUENCE [LARGE SCALE GENOMIC DNA]</scope>
    <source>
        <strain evidence="2 3">DSM 10495</strain>
    </source>
</reference>
<evidence type="ECO:0000313" key="3">
    <source>
        <dbReference type="Proteomes" id="UP000182652"/>
    </source>
</evidence>
<dbReference type="STRING" id="156980.SAMN04489745_1966"/>
<gene>
    <name evidence="2" type="ORF">SAMN04489745_1966</name>
</gene>
<dbReference type="InterPro" id="IPR024072">
    <property type="entry name" value="DHFR-like_dom_sf"/>
</dbReference>
<proteinExistence type="predicted"/>
<dbReference type="SUPFAM" id="SSF53597">
    <property type="entry name" value="Dihydrofolate reductase-like"/>
    <property type="match status" value="1"/>
</dbReference>
<feature type="domain" description="Bacterial bifunctional deaminase-reductase C-terminal" evidence="1">
    <location>
        <begin position="6"/>
        <end position="169"/>
    </location>
</feature>
<evidence type="ECO:0000259" key="1">
    <source>
        <dbReference type="Pfam" id="PF01872"/>
    </source>
</evidence>
<sequence>MGKFQYFTAVSLDGFIATETDSLDWLLNAEETGTEGRIEEFYAGVGCLVMGGTTYQWILDHFEGEWPYSGTPVWVFTHHEMPVYPGGDVTLIRGDVEEFVPDFLRDAGDKDVWVMGGGELAAQFAAAGHLDELILTVMPVILGSGKRILPLAGGPRQLELRESAAVGNVLELRYVLKPSS</sequence>
<dbReference type="Gene3D" id="3.40.430.10">
    <property type="entry name" value="Dihydrofolate Reductase, subunit A"/>
    <property type="match status" value="1"/>
</dbReference>
<dbReference type="GO" id="GO:0008703">
    <property type="term" value="F:5-amino-6-(5-phosphoribosylamino)uracil reductase activity"/>
    <property type="evidence" value="ECO:0007669"/>
    <property type="project" value="InterPro"/>
</dbReference>
<organism evidence="2 3">
    <name type="scientific">Arthrobacter woluwensis</name>
    <dbReference type="NCBI Taxonomy" id="156980"/>
    <lineage>
        <taxon>Bacteria</taxon>
        <taxon>Bacillati</taxon>
        <taxon>Actinomycetota</taxon>
        <taxon>Actinomycetes</taxon>
        <taxon>Micrococcales</taxon>
        <taxon>Micrococcaceae</taxon>
        <taxon>Arthrobacter</taxon>
    </lineage>
</organism>
<dbReference type="InterPro" id="IPR002734">
    <property type="entry name" value="RibDG_C"/>
</dbReference>
<accession>A0A1H4PGR9</accession>
<dbReference type="EMBL" id="FNSN01000003">
    <property type="protein sequence ID" value="SEC06448.1"/>
    <property type="molecule type" value="Genomic_DNA"/>
</dbReference>
<dbReference type="InterPro" id="IPR050765">
    <property type="entry name" value="Riboflavin_Biosynth_HTPR"/>
</dbReference>
<dbReference type="Proteomes" id="UP000182652">
    <property type="component" value="Unassembled WGS sequence"/>
</dbReference>
<dbReference type="PANTHER" id="PTHR38011">
    <property type="entry name" value="DIHYDROFOLATE REDUCTASE FAMILY PROTEIN (AFU_ORTHOLOGUE AFUA_8G06820)"/>
    <property type="match status" value="1"/>
</dbReference>